<keyword evidence="4 6" id="KW-1133">Transmembrane helix</keyword>
<evidence type="ECO:0000256" key="3">
    <source>
        <dbReference type="ARBA" id="ARBA00022692"/>
    </source>
</evidence>
<dbReference type="PANTHER" id="PTHR16007:SF15">
    <property type="entry name" value="TRANSMEMBRANE PROTEIN 45B"/>
    <property type="match status" value="1"/>
</dbReference>
<reference evidence="7" key="1">
    <citation type="submission" date="2017-05" db="UniProtKB">
        <authorList>
            <consortium name="EnsemblMetazoa"/>
        </authorList>
    </citation>
    <scope>IDENTIFICATION</scope>
</reference>
<evidence type="ECO:0008006" key="8">
    <source>
        <dbReference type="Google" id="ProtNLM"/>
    </source>
</evidence>
<accession>A0A1X7VWM7</accession>
<evidence type="ECO:0000313" key="7">
    <source>
        <dbReference type="EnsemblMetazoa" id="Aqu2.1.43813_001"/>
    </source>
</evidence>
<feature type="transmembrane region" description="Helical" evidence="6">
    <location>
        <begin position="152"/>
        <end position="174"/>
    </location>
</feature>
<keyword evidence="5 6" id="KW-0472">Membrane</keyword>
<dbReference type="GO" id="GO:0016020">
    <property type="term" value="C:membrane"/>
    <property type="evidence" value="ECO:0007669"/>
    <property type="project" value="UniProtKB-SubCell"/>
</dbReference>
<feature type="transmembrane region" description="Helical" evidence="6">
    <location>
        <begin position="93"/>
        <end position="109"/>
    </location>
</feature>
<feature type="transmembrane region" description="Helical" evidence="6">
    <location>
        <begin position="12"/>
        <end position="31"/>
    </location>
</feature>
<dbReference type="PANTHER" id="PTHR16007">
    <property type="entry name" value="EPIDIDYMAL MEMBRANE PROTEIN E9-RELATED"/>
    <property type="match status" value="1"/>
</dbReference>
<name>A0A1X7VWM7_AMPQE</name>
<evidence type="ECO:0000256" key="4">
    <source>
        <dbReference type="ARBA" id="ARBA00022989"/>
    </source>
</evidence>
<dbReference type="InterPro" id="IPR042127">
    <property type="entry name" value="TMEM45"/>
</dbReference>
<proteinExistence type="inferred from homology"/>
<dbReference type="eggNOG" id="ENOG502QU0J">
    <property type="taxonomic scope" value="Eukaryota"/>
</dbReference>
<dbReference type="InParanoid" id="A0A1X7VWM7"/>
<comment type="subcellular location">
    <subcellularLocation>
        <location evidence="1">Membrane</location>
        <topology evidence="1">Multi-pass membrane protein</topology>
    </subcellularLocation>
</comment>
<dbReference type="EnsemblMetazoa" id="Aqu2.1.43813_001">
    <property type="protein sequence ID" value="Aqu2.1.43813_001"/>
    <property type="gene ID" value="Aqu2.1.43813"/>
</dbReference>
<dbReference type="OrthoDB" id="551896at2759"/>
<comment type="similarity">
    <text evidence="2">Belongs to the TMEM45 family.</text>
</comment>
<keyword evidence="3 6" id="KW-0812">Transmembrane</keyword>
<feature type="transmembrane region" description="Helical" evidence="6">
    <location>
        <begin position="186"/>
        <end position="210"/>
    </location>
</feature>
<evidence type="ECO:0000256" key="6">
    <source>
        <dbReference type="SAM" id="Phobius"/>
    </source>
</evidence>
<feature type="transmembrane region" description="Helical" evidence="6">
    <location>
        <begin position="65"/>
        <end position="86"/>
    </location>
</feature>
<dbReference type="Pfam" id="PF04819">
    <property type="entry name" value="DUF716"/>
    <property type="match status" value="1"/>
</dbReference>
<evidence type="ECO:0000256" key="5">
    <source>
        <dbReference type="ARBA" id="ARBA00023136"/>
    </source>
</evidence>
<organism evidence="7">
    <name type="scientific">Amphimedon queenslandica</name>
    <name type="common">Sponge</name>
    <dbReference type="NCBI Taxonomy" id="400682"/>
    <lineage>
        <taxon>Eukaryota</taxon>
        <taxon>Metazoa</taxon>
        <taxon>Porifera</taxon>
        <taxon>Demospongiae</taxon>
        <taxon>Heteroscleromorpha</taxon>
        <taxon>Haplosclerida</taxon>
        <taxon>Niphatidae</taxon>
        <taxon>Amphimedon</taxon>
    </lineage>
</organism>
<dbReference type="AlphaFoldDB" id="A0A1X7VWM7"/>
<evidence type="ECO:0000256" key="1">
    <source>
        <dbReference type="ARBA" id="ARBA00004141"/>
    </source>
</evidence>
<feature type="transmembrane region" description="Helical" evidence="6">
    <location>
        <begin position="121"/>
        <end position="140"/>
    </location>
</feature>
<protein>
    <recommendedName>
        <fullName evidence="8">Transmembrane protein 45B</fullName>
    </recommendedName>
</protein>
<evidence type="ECO:0000256" key="2">
    <source>
        <dbReference type="ARBA" id="ARBA00006948"/>
    </source>
</evidence>
<sequence length="234" mass="26554">MCFLPQWPIEPVLKIFFASLGVFVEGFLTMVPNDDGIGEHVGLKVWSLHNKADGSFAPQAKLHHITMYSCFIVSGIVDLLSLCIRYPKHTSKLFLTLAFFVEAFIFYYHTKGDHDRSQLEVLMHELLVISIGVCMLFAALRMMQSSNMLINGGLALGITLQGTWFIEVGVVIFGPTKWDDVHNNSMFIVACFVWHFMCIGVAMFVLLTVMQCGVQRYTKKETYQLLEEKLDLDN</sequence>
<dbReference type="InterPro" id="IPR006904">
    <property type="entry name" value="DUF716"/>
</dbReference>